<proteinExistence type="predicted"/>
<name>A0AAW0EBY2_9AGAR</name>
<evidence type="ECO:0000256" key="3">
    <source>
        <dbReference type="SAM" id="SignalP"/>
    </source>
</evidence>
<protein>
    <submittedName>
        <fullName evidence="4">Uncharacterized protein</fullName>
    </submittedName>
</protein>
<feature type="region of interest" description="Disordered" evidence="1">
    <location>
        <begin position="350"/>
        <end position="369"/>
    </location>
</feature>
<keyword evidence="3" id="KW-0732">Signal</keyword>
<feature type="compositionally biased region" description="Pro residues" evidence="1">
    <location>
        <begin position="283"/>
        <end position="297"/>
    </location>
</feature>
<accession>A0AAW0EBY2</accession>
<feature type="region of interest" description="Disordered" evidence="1">
    <location>
        <begin position="412"/>
        <end position="450"/>
    </location>
</feature>
<feature type="signal peptide" evidence="3">
    <location>
        <begin position="1"/>
        <end position="21"/>
    </location>
</feature>
<gene>
    <name evidence="4" type="ORF">R3P38DRAFT_2831314</name>
</gene>
<comment type="caution">
    <text evidence="4">The sequence shown here is derived from an EMBL/GenBank/DDBJ whole genome shotgun (WGS) entry which is preliminary data.</text>
</comment>
<evidence type="ECO:0000313" key="5">
    <source>
        <dbReference type="Proteomes" id="UP001362999"/>
    </source>
</evidence>
<feature type="chain" id="PRO_5043339898" evidence="3">
    <location>
        <begin position="22"/>
        <end position="564"/>
    </location>
</feature>
<dbReference type="EMBL" id="JAWWNJ010000002">
    <property type="protein sequence ID" value="KAK7061746.1"/>
    <property type="molecule type" value="Genomic_DNA"/>
</dbReference>
<evidence type="ECO:0000256" key="2">
    <source>
        <dbReference type="SAM" id="Phobius"/>
    </source>
</evidence>
<dbReference type="Proteomes" id="UP001362999">
    <property type="component" value="Unassembled WGS sequence"/>
</dbReference>
<feature type="compositionally biased region" description="Low complexity" evidence="1">
    <location>
        <begin position="244"/>
        <end position="269"/>
    </location>
</feature>
<keyword evidence="2" id="KW-1133">Transmembrane helix</keyword>
<evidence type="ECO:0000313" key="4">
    <source>
        <dbReference type="EMBL" id="KAK7061746.1"/>
    </source>
</evidence>
<sequence>MAAHHLLLLTLTFLCCTTCNALPIPPESHSAPSLIVPFVVLAILLSTVLLLLFVKRVYARKSYQARQNHSVVSFPTASLESVPSHKEKPGFFVGLLGSPSVEVQCALENSEWKENKQSSFTYHLHTDSRRKKMEYPSVLDISSRLRQRSTSSSSRRVSDTKPVLLRAPHSFEMPSLPARAHVKPPMPPHSRRFSLPEMNRSMPQDASHRRHSSLKSARSRRSVSFSPGGPSPKSVGSTRRRHPSLSSSPRFSECSTSPTPSFTSTFNPCSPKPDSRHSRSFIPPLPPLPFITSPPSPTLRAGPIEISHPYALAPRSKQNSLPSPSQTDPKICEQAHRPVAVSVSIPGPNIEHISSEHPPPQKLSPTLASFPVPPPLHSILKPKFKIRSRRSPSIGAPGPSPLRSMILPESQDSELSSYAQTGGLGFTKSASNSHSITRKGVSPRNPVDDDDADELLEIIRELVEETNDWDQGTVFMNQSFKDLLQESGITPANSATGGFMDLEDEMRKERAGDHHSRSPDFDLELLNLDIFKRGSPYSFLTSDANNTTNVGKQGQRCRNGVVIQ</sequence>
<feature type="compositionally biased region" description="Basic residues" evidence="1">
    <location>
        <begin position="208"/>
        <end position="221"/>
    </location>
</feature>
<reference evidence="4 5" key="1">
    <citation type="journal article" date="2024" name="J Genomics">
        <title>Draft genome sequencing and assembly of Favolaschia claudopus CIRM-BRFM 2984 isolated from oak limbs.</title>
        <authorList>
            <person name="Navarro D."/>
            <person name="Drula E."/>
            <person name="Chaduli D."/>
            <person name="Cazenave R."/>
            <person name="Ahrendt S."/>
            <person name="Wang J."/>
            <person name="Lipzen A."/>
            <person name="Daum C."/>
            <person name="Barry K."/>
            <person name="Grigoriev I.V."/>
            <person name="Favel A."/>
            <person name="Rosso M.N."/>
            <person name="Martin F."/>
        </authorList>
    </citation>
    <scope>NUCLEOTIDE SEQUENCE [LARGE SCALE GENOMIC DNA]</scope>
    <source>
        <strain evidence="4 5">CIRM-BRFM 2984</strain>
    </source>
</reference>
<feature type="compositionally biased region" description="Low complexity" evidence="1">
    <location>
        <begin position="143"/>
        <end position="155"/>
    </location>
</feature>
<feature type="transmembrane region" description="Helical" evidence="2">
    <location>
        <begin position="31"/>
        <end position="54"/>
    </location>
</feature>
<keyword evidence="5" id="KW-1185">Reference proteome</keyword>
<keyword evidence="2" id="KW-0472">Membrane</keyword>
<dbReference type="AlphaFoldDB" id="A0AAW0EBY2"/>
<evidence type="ECO:0000256" key="1">
    <source>
        <dbReference type="SAM" id="MobiDB-lite"/>
    </source>
</evidence>
<feature type="region of interest" description="Disordered" evidence="1">
    <location>
        <begin position="143"/>
        <end position="303"/>
    </location>
</feature>
<keyword evidence="2" id="KW-0812">Transmembrane</keyword>
<feature type="compositionally biased region" description="Low complexity" evidence="1">
    <location>
        <begin position="222"/>
        <end position="237"/>
    </location>
</feature>
<organism evidence="4 5">
    <name type="scientific">Favolaschia claudopus</name>
    <dbReference type="NCBI Taxonomy" id="2862362"/>
    <lineage>
        <taxon>Eukaryota</taxon>
        <taxon>Fungi</taxon>
        <taxon>Dikarya</taxon>
        <taxon>Basidiomycota</taxon>
        <taxon>Agaricomycotina</taxon>
        <taxon>Agaricomycetes</taxon>
        <taxon>Agaricomycetidae</taxon>
        <taxon>Agaricales</taxon>
        <taxon>Marasmiineae</taxon>
        <taxon>Mycenaceae</taxon>
        <taxon>Favolaschia</taxon>
    </lineage>
</organism>